<dbReference type="KEGG" id="age:AA314_01719"/>
<evidence type="ECO:0000313" key="2">
    <source>
        <dbReference type="Proteomes" id="UP000035579"/>
    </source>
</evidence>
<reference evidence="1 2" key="1">
    <citation type="submission" date="2015-05" db="EMBL/GenBank/DDBJ databases">
        <title>Genome assembly of Archangium gephyra DSM 2261.</title>
        <authorList>
            <person name="Sharma G."/>
            <person name="Subramanian S."/>
        </authorList>
    </citation>
    <scope>NUCLEOTIDE SEQUENCE [LARGE SCALE GENOMIC DNA]</scope>
    <source>
        <strain evidence="1 2">DSM 2261</strain>
    </source>
</reference>
<dbReference type="EMBL" id="CP011509">
    <property type="protein sequence ID" value="AKJ00093.1"/>
    <property type="molecule type" value="Genomic_DNA"/>
</dbReference>
<evidence type="ECO:0000313" key="1">
    <source>
        <dbReference type="EMBL" id="AKJ00093.1"/>
    </source>
</evidence>
<organism evidence="1 2">
    <name type="scientific">Archangium gephyra</name>
    <dbReference type="NCBI Taxonomy" id="48"/>
    <lineage>
        <taxon>Bacteria</taxon>
        <taxon>Pseudomonadati</taxon>
        <taxon>Myxococcota</taxon>
        <taxon>Myxococcia</taxon>
        <taxon>Myxococcales</taxon>
        <taxon>Cystobacterineae</taxon>
        <taxon>Archangiaceae</taxon>
        <taxon>Archangium</taxon>
    </lineage>
</organism>
<gene>
    <name evidence="1" type="ORF">AA314_01719</name>
</gene>
<protein>
    <submittedName>
        <fullName evidence="1">Uncharacterized protein</fullName>
    </submittedName>
</protein>
<name>A0AAC8Q2Z6_9BACT</name>
<proteinExistence type="predicted"/>
<dbReference type="Proteomes" id="UP000035579">
    <property type="component" value="Chromosome"/>
</dbReference>
<sequence length="208" mass="23170">MRLRRVHNPANHHVRISVEGPKGPTGTFRLIMDGSLWGPESVERFLRRDSLVVEGEPVAVDVFERITDLNAGNDVFPDGSRLVEEVWRQAGAPPAWGPLRVRYDPTRSVHGSSSGRPPSSLRVPDAQGFIDTRQVLRLGAEAVIDGQVHPCMEVRSWNVDDVPADSLECPSVLGGRAWWEQVHQTRNGQSEKDLLEVVSFDCRPLSRP</sequence>
<dbReference type="AlphaFoldDB" id="A0AAC8Q2Z6"/>
<accession>A0AAC8Q2Z6</accession>